<evidence type="ECO:0000313" key="2">
    <source>
        <dbReference type="EMBL" id="KOB85151.1"/>
    </source>
</evidence>
<dbReference type="EMBL" id="DS016100">
    <property type="protein sequence ID" value="KOB85151.1"/>
    <property type="molecule type" value="Genomic_DNA"/>
</dbReference>
<name>A0A0L7LWU2_PLAF4</name>
<dbReference type="Proteomes" id="UP000054282">
    <property type="component" value="Unassembled WGS sequence"/>
</dbReference>
<protein>
    <submittedName>
        <fullName evidence="2">Uncharacterized protein</fullName>
    </submittedName>
</protein>
<dbReference type="OMA" id="YEECENK"/>
<dbReference type="AlphaFoldDB" id="A0A0L7LWU2"/>
<reference evidence="3" key="1">
    <citation type="submission" date="2006-09" db="EMBL/GenBank/DDBJ databases">
        <title>Annotation of Plasmodium falciparum Dd2.</title>
        <authorList>
            <consortium name="The Broad Institute Genome Sequencing Platform"/>
            <person name="Volkman S.K."/>
            <person name="Neafsey D.E."/>
            <person name="Dash A.P."/>
            <person name="Chitnis C.E."/>
            <person name="Hartl D.L."/>
            <person name="Young S.K."/>
            <person name="Zeng Q."/>
            <person name="Koehrsen M."/>
            <person name="Alvarado L."/>
            <person name="Berlin A."/>
            <person name="Borenstein D."/>
            <person name="Chapman S.B."/>
            <person name="Chen Z."/>
            <person name="Engels R."/>
            <person name="Freedman E."/>
            <person name="Gellesch M."/>
            <person name="Goldberg J."/>
            <person name="Griggs A."/>
            <person name="Gujja S."/>
            <person name="Heilman E.R."/>
            <person name="Heiman D.I."/>
            <person name="Howarth C."/>
            <person name="Jen D."/>
            <person name="Larson L."/>
            <person name="Mehta T."/>
            <person name="Neiman D."/>
            <person name="Park D."/>
            <person name="Pearson M."/>
            <person name="Roberts A."/>
            <person name="Saif S."/>
            <person name="Shea T."/>
            <person name="Shenoy N."/>
            <person name="Sisk P."/>
            <person name="Stolte C."/>
            <person name="Sykes S."/>
            <person name="Walk T."/>
            <person name="White J."/>
            <person name="Yandava C."/>
            <person name="Haas B."/>
            <person name="Henn M.R."/>
            <person name="Nusbaum C."/>
            <person name="Birren B."/>
        </authorList>
    </citation>
    <scope>NUCLEOTIDE SEQUENCE [LARGE SCALE GENOMIC DNA]</scope>
</reference>
<feature type="compositionally biased region" description="Basic and acidic residues" evidence="1">
    <location>
        <begin position="11"/>
        <end position="21"/>
    </location>
</feature>
<accession>A0A0L7LWU2</accession>
<proteinExistence type="predicted"/>
<reference evidence="3" key="2">
    <citation type="submission" date="2006-09" db="EMBL/GenBank/DDBJ databases">
        <title>The genome sequence of Plasmodium falciparum Dd2.</title>
        <authorList>
            <consortium name="The Broad Institute Genome Sequencing Platform"/>
            <person name="Birren B."/>
            <person name="Lander E."/>
            <person name="Galagan J."/>
            <person name="Nusbaum C."/>
            <person name="Devon K."/>
            <person name="Henn M."/>
            <person name="Jaffe D."/>
            <person name="Butler J."/>
            <person name="Alvarez P."/>
            <person name="Gnerre S."/>
            <person name="Grabherr M."/>
            <person name="Kleber M."/>
            <person name="Mauceli E."/>
            <person name="Brockman W."/>
            <person name="MacCallum I.A."/>
            <person name="Rounsley S."/>
            <person name="Young S."/>
            <person name="LaButti K."/>
            <person name="Pushparaj V."/>
            <person name="DeCaprio D."/>
            <person name="Crawford M."/>
            <person name="Koehrsen M."/>
            <person name="Engels R."/>
            <person name="Montgomery P."/>
            <person name="Pearson M."/>
            <person name="Howarth C."/>
            <person name="Larson L."/>
            <person name="Luoma S."/>
            <person name="White J."/>
            <person name="Kodira C."/>
            <person name="Zeng Q."/>
            <person name="O'Leary S."/>
            <person name="Yandava C."/>
            <person name="Alvarado L."/>
            <person name="Wirth D."/>
            <person name="Volkman S."/>
            <person name="Hartl D."/>
        </authorList>
    </citation>
    <scope>NUCLEOTIDE SEQUENCE [LARGE SCALE GENOMIC DNA]</scope>
</reference>
<sequence length="363" mass="43584">MIAKSYVYRDSSSDGNKKNNDKIQTGFLYNEKKNEKTLEFKRRKVNKINKKLTTDDVKSNIFKKIDTFEEASFKKDKVSKRYLNNNEKEKYYKDRDKNKIKKNNIKDKHVNQKYNIYNSSTSPDNSDIDNLYNHKENKNNHKYNKSDYSEDSINISINIKNDESNKYNLSNKQHHNRYSNKTFEKDEKQKKDYYKKNNDKILDEIWYTKEDEFVDSFYNMDIEATYEKEKKMINNLKTRINSNTGKKVNQKNLDNNLWELNKLKQGGVTSTYNKLQLEKLMKPITVNPPFIDKFKSHNKRFANIEQRNKFEDQKVKKRKTDNINNAIYYSNKPIRSTTYSTVVKDDTCDFEEQQKKARILKIF</sequence>
<feature type="region of interest" description="Disordered" evidence="1">
    <location>
        <begin position="166"/>
        <end position="187"/>
    </location>
</feature>
<evidence type="ECO:0000256" key="1">
    <source>
        <dbReference type="SAM" id="MobiDB-lite"/>
    </source>
</evidence>
<organism evidence="2 3">
    <name type="scientific">Plasmodium falciparum (isolate Dd2)</name>
    <dbReference type="NCBI Taxonomy" id="57267"/>
    <lineage>
        <taxon>Eukaryota</taxon>
        <taxon>Sar</taxon>
        <taxon>Alveolata</taxon>
        <taxon>Apicomplexa</taxon>
        <taxon>Aconoidasida</taxon>
        <taxon>Haemosporida</taxon>
        <taxon>Plasmodiidae</taxon>
        <taxon>Plasmodium</taxon>
        <taxon>Plasmodium (Laverania)</taxon>
    </lineage>
</organism>
<dbReference type="KEGG" id="pfd:PFDG_05403"/>
<evidence type="ECO:0000313" key="3">
    <source>
        <dbReference type="Proteomes" id="UP000054282"/>
    </source>
</evidence>
<gene>
    <name evidence="2" type="ORF">PFDG_05403</name>
</gene>
<feature type="region of interest" description="Disordered" evidence="1">
    <location>
        <begin position="1"/>
        <end position="22"/>
    </location>
</feature>